<gene>
    <name evidence="1" type="ORF">CK203_006242</name>
</gene>
<evidence type="ECO:0000313" key="1">
    <source>
        <dbReference type="EMBL" id="RVX16746.1"/>
    </source>
</evidence>
<comment type="caution">
    <text evidence="1">The sequence shown here is derived from an EMBL/GenBank/DDBJ whole genome shotgun (WGS) entry which is preliminary data.</text>
</comment>
<dbReference type="EMBL" id="QGNW01000015">
    <property type="protein sequence ID" value="RVX16746.1"/>
    <property type="molecule type" value="Genomic_DNA"/>
</dbReference>
<reference evidence="1 2" key="1">
    <citation type="journal article" date="2018" name="PLoS Genet.">
        <title>Population sequencing reveals clonal diversity and ancestral inbreeding in the grapevine cultivar Chardonnay.</title>
        <authorList>
            <person name="Roach M.J."/>
            <person name="Johnson D.L."/>
            <person name="Bohlmann J."/>
            <person name="van Vuuren H.J."/>
            <person name="Jones S.J."/>
            <person name="Pretorius I.S."/>
            <person name="Schmidt S.A."/>
            <person name="Borneman A.R."/>
        </authorList>
    </citation>
    <scope>NUCLEOTIDE SEQUENCE [LARGE SCALE GENOMIC DNA]</scope>
    <source>
        <strain evidence="2">cv. Chardonnay</strain>
        <tissue evidence="1">Leaf</tissue>
    </source>
</reference>
<dbReference type="PANTHER" id="PTHR46890:SF48">
    <property type="entry name" value="RNA-DIRECTED DNA POLYMERASE"/>
    <property type="match status" value="1"/>
</dbReference>
<dbReference type="AlphaFoldDB" id="A0A438K6C1"/>
<evidence type="ECO:0000313" key="2">
    <source>
        <dbReference type="Proteomes" id="UP000288805"/>
    </source>
</evidence>
<name>A0A438K6C1_VITVI</name>
<dbReference type="InterPro" id="IPR052343">
    <property type="entry name" value="Retrotransposon-Effector_Assoc"/>
</dbReference>
<protein>
    <submittedName>
        <fullName evidence="1">Uncharacterized protein</fullName>
    </submittedName>
</protein>
<accession>A0A438K6C1</accession>
<sequence>MGKLVSYSQNAFVEGRQILDAVLVANEAIDSRKRSASAGLVCKWTLKRLMITLIGILVNGTPTEFFSTYRGLRQGDPLSPYLFVLIMEAFSSLISKAEEKGFIRGSGKVRIRLEKIQREFLWGDVEGRRRIHLVRWTAICKDKKYGGLGLRHLKEFNHALLGKWLWRFSLERESFGGKSLLVNLERGKGVGPLERFWWDYWAGESKLKDLFPLLFRIASHNSALVADLWGRQGDGGGGWEVHFRRPFHDWELGEGALDCGAFFFWGGVGVPEFKRNRRMFQEEEKSDMSLKNLFLRALLEWFLFFSFVALATSAKGDLKEVLKSISEGTVDWESKLIGELTKVSARHSHQYLGNG</sequence>
<organism evidence="1 2">
    <name type="scientific">Vitis vinifera</name>
    <name type="common">Grape</name>
    <dbReference type="NCBI Taxonomy" id="29760"/>
    <lineage>
        <taxon>Eukaryota</taxon>
        <taxon>Viridiplantae</taxon>
        <taxon>Streptophyta</taxon>
        <taxon>Embryophyta</taxon>
        <taxon>Tracheophyta</taxon>
        <taxon>Spermatophyta</taxon>
        <taxon>Magnoliopsida</taxon>
        <taxon>eudicotyledons</taxon>
        <taxon>Gunneridae</taxon>
        <taxon>Pentapetalae</taxon>
        <taxon>rosids</taxon>
        <taxon>Vitales</taxon>
        <taxon>Vitaceae</taxon>
        <taxon>Viteae</taxon>
        <taxon>Vitis</taxon>
    </lineage>
</organism>
<dbReference type="Proteomes" id="UP000288805">
    <property type="component" value="Unassembled WGS sequence"/>
</dbReference>
<proteinExistence type="predicted"/>
<dbReference type="PANTHER" id="PTHR46890">
    <property type="entry name" value="NON-LTR RETROLELEMENT REVERSE TRANSCRIPTASE-LIKE PROTEIN-RELATED"/>
    <property type="match status" value="1"/>
</dbReference>